<dbReference type="Pfam" id="PF18856">
    <property type="entry name" value="baeRF_family12"/>
    <property type="match status" value="1"/>
</dbReference>
<dbReference type="RefSeq" id="WP_036206394.1">
    <property type="nucleotide sequence ID" value="NZ_AVPT01000001.1"/>
</dbReference>
<dbReference type="Proteomes" id="UP000029989">
    <property type="component" value="Unassembled WGS sequence"/>
</dbReference>
<dbReference type="OrthoDB" id="9812459at2"/>
<dbReference type="AlphaFoldDB" id="A0A0A0F3Q5"/>
<evidence type="ECO:0000313" key="1">
    <source>
        <dbReference type="EMBL" id="KGM57756.1"/>
    </source>
</evidence>
<evidence type="ECO:0000313" key="2">
    <source>
        <dbReference type="Proteomes" id="UP000029989"/>
    </source>
</evidence>
<dbReference type="eggNOG" id="COG5622">
    <property type="taxonomic scope" value="Bacteria"/>
</dbReference>
<comment type="caution">
    <text evidence="1">The sequence shown here is derived from an EMBL/GenBank/DDBJ whole genome shotgun (WGS) entry which is preliminary data.</text>
</comment>
<accession>A0A0A0F3Q5</accession>
<gene>
    <name evidence="1" type="ORF">N799_00860</name>
</gene>
<name>A0A0A0F3Q5_9GAMM</name>
<proteinExistence type="predicted"/>
<dbReference type="InterPro" id="IPR041374">
    <property type="entry name" value="BaeRF_family12"/>
</dbReference>
<dbReference type="EMBL" id="AVPT01000001">
    <property type="protein sequence ID" value="KGM57756.1"/>
    <property type="molecule type" value="Genomic_DNA"/>
</dbReference>
<dbReference type="STRING" id="913325.N799_00860"/>
<protein>
    <submittedName>
        <fullName evidence="1">Attachment protein</fullName>
    </submittedName>
</protein>
<reference evidence="1 2" key="1">
    <citation type="journal article" date="2015" name="Stand. Genomic Sci.">
        <title>Genomic information of the arsenic-resistant bacterium Lysobacter arseniciresistens type strain ZS79(T) and comparison of Lysobacter draft genomes.</title>
        <authorList>
            <person name="Liu L."/>
            <person name="Zhang S."/>
            <person name="Luo M."/>
            <person name="Wang G."/>
        </authorList>
    </citation>
    <scope>NUCLEOTIDE SEQUENCE [LARGE SCALE GENOMIC DNA]</scope>
    <source>
        <strain evidence="1 2">ZS79</strain>
    </source>
</reference>
<keyword evidence="2" id="KW-1185">Reference proteome</keyword>
<sequence>MQIPNEALVIVADGEGARVFRNRGDERRVSLHQYDLLELMNMNDDGPAGSMPDGSDGYRIDKATFAKQLALRLNDAALKQEYRDLVLVADERTLGEMRPLLHKEVQGRLRGEVAKTLTNTPLAEIERILS</sequence>
<organism evidence="1 2">
    <name type="scientific">Lysobacter arseniciresistens ZS79</name>
    <dbReference type="NCBI Taxonomy" id="913325"/>
    <lineage>
        <taxon>Bacteria</taxon>
        <taxon>Pseudomonadati</taxon>
        <taxon>Pseudomonadota</taxon>
        <taxon>Gammaproteobacteria</taxon>
        <taxon>Lysobacterales</taxon>
        <taxon>Lysobacteraceae</taxon>
        <taxon>Novilysobacter</taxon>
    </lineage>
</organism>